<dbReference type="EMBL" id="ATHI01000026">
    <property type="protein sequence ID" value="EPR32936.1"/>
    <property type="molecule type" value="Genomic_DNA"/>
</dbReference>
<keyword evidence="4" id="KW-1185">Reference proteome</keyword>
<evidence type="ECO:0000313" key="3">
    <source>
        <dbReference type="EMBL" id="EPR32936.1"/>
    </source>
</evidence>
<name>S7T8L2_9BACT</name>
<sequence>MQILPDTSKQTDLLFGFGASETQKTAASFASILNDAASDGREAAARIMGQGENAARQGLAEGENARRNAGSVDTQSFRRIEKEQGDPREVALTPMDFARVRESLQKYGLAKADIDELEDRVNSKGGLTWGQLVSTLMQKTHELGEGKISNPLTAPQKQELDLFFQKIGFSPDESKGLLKDLEQGRFRDVLAVLQKKLDSLPPDRLLDLSPKGVHALAEAMKAPAELRDRLVSLLGSGERETFGISEIKNALSQLQSEDAARLAARRDALAELQKDLTTILRDARERATGADGGAADEARKKIISKDKDETLVERFLGKDAKDDQKVVGEAGRGRDGEQAGRERDPRDSSENLRDPRDTREANARASKDDPSGWKTFFERLDERGGEMRQATVRFMEQAQLRAQDAAPKSENTAAKYSDRAIFDQIDKGLFKNLQNGASRLTLQLEPENLGQVHLTLQVQGKEVRALIRTEHQDVTRVLAEQLAQVRESLEQQGLRVTELEVKTGLSDNSLEGRQWTSTEQHNMEQQRQLMADLRNRMRVLREVIGDTSMSRDQTGQSVAALLGENGLYVVA</sequence>
<dbReference type="STRING" id="1121439.dsat_0377"/>
<comment type="caution">
    <text evidence="3">The sequence shown here is derived from an EMBL/GenBank/DDBJ whole genome shotgun (WGS) entry which is preliminary data.</text>
</comment>
<keyword evidence="3" id="KW-0969">Cilium</keyword>
<reference evidence="3 4" key="1">
    <citation type="journal article" date="2013" name="Genome Announc.">
        <title>Draft genome sequences for three mercury-methylating, sulfate-reducing bacteria.</title>
        <authorList>
            <person name="Brown S.D."/>
            <person name="Hurt R.A.Jr."/>
            <person name="Gilmour C.C."/>
            <person name="Elias D.A."/>
        </authorList>
    </citation>
    <scope>NUCLEOTIDE SEQUENCE [LARGE SCALE GENOMIC DNA]</scope>
    <source>
        <strain evidence="3 4">DSM 16529</strain>
    </source>
</reference>
<gene>
    <name evidence="3" type="ORF">dsat_0377</name>
</gene>
<feature type="domain" description="Flagellar hook-length control protein-like C-terminal" evidence="2">
    <location>
        <begin position="431"/>
        <end position="507"/>
    </location>
</feature>
<keyword evidence="3" id="KW-0282">Flagellum</keyword>
<dbReference type="PATRIC" id="fig|1121439.3.peg.1725"/>
<proteinExistence type="predicted"/>
<dbReference type="OrthoDB" id="5468982at2"/>
<dbReference type="eggNOG" id="COG3144">
    <property type="taxonomic scope" value="Bacteria"/>
</dbReference>
<dbReference type="InterPro" id="IPR038610">
    <property type="entry name" value="FliK-like_C_sf"/>
</dbReference>
<evidence type="ECO:0000259" key="2">
    <source>
        <dbReference type="Pfam" id="PF02120"/>
    </source>
</evidence>
<dbReference type="AlphaFoldDB" id="S7T8L2"/>
<evidence type="ECO:0000313" key="4">
    <source>
        <dbReference type="Proteomes" id="UP000014975"/>
    </source>
</evidence>
<dbReference type="CDD" id="cd17470">
    <property type="entry name" value="T3SS_Flik_C"/>
    <property type="match status" value="1"/>
</dbReference>
<dbReference type="InterPro" id="IPR021136">
    <property type="entry name" value="Flagellar_hook_control-like_C"/>
</dbReference>
<protein>
    <submittedName>
        <fullName evidence="3">Flagellar hook-length control protein-like protein</fullName>
    </submittedName>
</protein>
<evidence type="ECO:0000256" key="1">
    <source>
        <dbReference type="SAM" id="MobiDB-lite"/>
    </source>
</evidence>
<feature type="region of interest" description="Disordered" evidence="1">
    <location>
        <begin position="322"/>
        <end position="374"/>
    </location>
</feature>
<dbReference type="Proteomes" id="UP000014975">
    <property type="component" value="Unassembled WGS sequence"/>
</dbReference>
<dbReference type="Pfam" id="PF02120">
    <property type="entry name" value="Flg_hook"/>
    <property type="match status" value="1"/>
</dbReference>
<dbReference type="Gene3D" id="3.30.750.140">
    <property type="match status" value="1"/>
</dbReference>
<accession>S7T8L2</accession>
<keyword evidence="3" id="KW-0966">Cell projection</keyword>
<dbReference type="RefSeq" id="WP_020887071.1">
    <property type="nucleotide sequence ID" value="NZ_ATHI01000026.1"/>
</dbReference>
<organism evidence="3 4">
    <name type="scientific">Alkalidesulfovibrio alkalitolerans DSM 16529</name>
    <dbReference type="NCBI Taxonomy" id="1121439"/>
    <lineage>
        <taxon>Bacteria</taxon>
        <taxon>Pseudomonadati</taxon>
        <taxon>Thermodesulfobacteriota</taxon>
        <taxon>Desulfovibrionia</taxon>
        <taxon>Desulfovibrionales</taxon>
        <taxon>Desulfovibrionaceae</taxon>
        <taxon>Alkalidesulfovibrio</taxon>
    </lineage>
</organism>